<dbReference type="SUPFAM" id="SSF88946">
    <property type="entry name" value="Sigma2 domain of RNA polymerase sigma factors"/>
    <property type="match status" value="1"/>
</dbReference>
<comment type="similarity">
    <text evidence="1">Belongs to the sigma-70 factor family. ECF subfamily.</text>
</comment>
<sequence length="179" mass="21343">MDVETLHNLKEGSCTAFKTIYQKWKSKVYFYFLSKTKDEEAAKELTQLTFIKLWEYRSSVDIRLSTEQQLFQKARLIFIDHLRKQARERNLYKTDIATIQHHQCYSPHNSYEESDALQLAIESLPKSRQQIFRLKYIQGYSYKEISDHLSISPKTIDNQLLKALKQLRKKLRFKGAIFL</sequence>
<dbReference type="CDD" id="cd06171">
    <property type="entry name" value="Sigma70_r4"/>
    <property type="match status" value="1"/>
</dbReference>
<evidence type="ECO:0000313" key="7">
    <source>
        <dbReference type="Proteomes" id="UP001209317"/>
    </source>
</evidence>
<comment type="caution">
    <text evidence="6">The sequence shown here is derived from an EMBL/GenBank/DDBJ whole genome shotgun (WGS) entry which is preliminary data.</text>
</comment>
<dbReference type="InterPro" id="IPR013249">
    <property type="entry name" value="RNA_pol_sigma70_r4_t2"/>
</dbReference>
<dbReference type="GO" id="GO:0016987">
    <property type="term" value="F:sigma factor activity"/>
    <property type="evidence" value="ECO:0007669"/>
    <property type="project" value="UniProtKB-KW"/>
</dbReference>
<dbReference type="InterPro" id="IPR036388">
    <property type="entry name" value="WH-like_DNA-bd_sf"/>
</dbReference>
<evidence type="ECO:0000256" key="2">
    <source>
        <dbReference type="ARBA" id="ARBA00023015"/>
    </source>
</evidence>
<dbReference type="InterPro" id="IPR014284">
    <property type="entry name" value="RNA_pol_sigma-70_dom"/>
</dbReference>
<gene>
    <name evidence="6" type="ORF">OD355_04925</name>
</gene>
<name>A0AAE3IL69_9BACT</name>
<dbReference type="PANTHER" id="PTHR43133:SF46">
    <property type="entry name" value="RNA POLYMERASE SIGMA-70 FACTOR ECF SUBFAMILY"/>
    <property type="match status" value="1"/>
</dbReference>
<dbReference type="Gene3D" id="1.10.10.10">
    <property type="entry name" value="Winged helix-like DNA-binding domain superfamily/Winged helix DNA-binding domain"/>
    <property type="match status" value="1"/>
</dbReference>
<keyword evidence="3" id="KW-0731">Sigma factor</keyword>
<dbReference type="PANTHER" id="PTHR43133">
    <property type="entry name" value="RNA POLYMERASE ECF-TYPE SIGMA FACTO"/>
    <property type="match status" value="1"/>
</dbReference>
<dbReference type="InterPro" id="IPR039425">
    <property type="entry name" value="RNA_pol_sigma-70-like"/>
</dbReference>
<dbReference type="InterPro" id="IPR013324">
    <property type="entry name" value="RNA_pol_sigma_r3/r4-like"/>
</dbReference>
<dbReference type="GO" id="GO:0006352">
    <property type="term" value="P:DNA-templated transcription initiation"/>
    <property type="evidence" value="ECO:0007669"/>
    <property type="project" value="InterPro"/>
</dbReference>
<keyword evidence="7" id="KW-1185">Reference proteome</keyword>
<dbReference type="GO" id="GO:0003677">
    <property type="term" value="F:DNA binding"/>
    <property type="evidence" value="ECO:0007669"/>
    <property type="project" value="InterPro"/>
</dbReference>
<dbReference type="NCBIfam" id="TIGR02937">
    <property type="entry name" value="sigma70-ECF"/>
    <property type="match status" value="1"/>
</dbReference>
<dbReference type="AlphaFoldDB" id="A0AAE3IL69"/>
<dbReference type="Proteomes" id="UP001209317">
    <property type="component" value="Unassembled WGS sequence"/>
</dbReference>
<dbReference type="Gene3D" id="1.10.1740.10">
    <property type="match status" value="1"/>
</dbReference>
<dbReference type="RefSeq" id="WP_263037346.1">
    <property type="nucleotide sequence ID" value="NZ_JAOTPL010000005.1"/>
</dbReference>
<dbReference type="SUPFAM" id="SSF88659">
    <property type="entry name" value="Sigma3 and sigma4 domains of RNA polymerase sigma factors"/>
    <property type="match status" value="1"/>
</dbReference>
<evidence type="ECO:0000256" key="3">
    <source>
        <dbReference type="ARBA" id="ARBA00023082"/>
    </source>
</evidence>
<dbReference type="EMBL" id="JAOTPL010000005">
    <property type="protein sequence ID" value="MCU7693858.1"/>
    <property type="molecule type" value="Genomic_DNA"/>
</dbReference>
<keyword evidence="4" id="KW-0804">Transcription</keyword>
<dbReference type="Pfam" id="PF08281">
    <property type="entry name" value="Sigma70_r4_2"/>
    <property type="match status" value="1"/>
</dbReference>
<organism evidence="6 7">
    <name type="scientific">Haoranjiania flava</name>
    <dbReference type="NCBI Taxonomy" id="1856322"/>
    <lineage>
        <taxon>Bacteria</taxon>
        <taxon>Pseudomonadati</taxon>
        <taxon>Bacteroidota</taxon>
        <taxon>Chitinophagia</taxon>
        <taxon>Chitinophagales</taxon>
        <taxon>Chitinophagaceae</taxon>
        <taxon>Haoranjiania</taxon>
    </lineage>
</organism>
<proteinExistence type="inferred from homology"/>
<evidence type="ECO:0000313" key="6">
    <source>
        <dbReference type="EMBL" id="MCU7693858.1"/>
    </source>
</evidence>
<evidence type="ECO:0000256" key="4">
    <source>
        <dbReference type="ARBA" id="ARBA00023163"/>
    </source>
</evidence>
<accession>A0AAE3IL69</accession>
<keyword evidence="2" id="KW-0805">Transcription regulation</keyword>
<protein>
    <submittedName>
        <fullName evidence="6">Sigma-70 family RNA polymerase sigma factor</fullName>
    </submittedName>
</protein>
<feature type="domain" description="RNA polymerase sigma factor 70 region 4 type 2" evidence="5">
    <location>
        <begin position="115"/>
        <end position="167"/>
    </location>
</feature>
<evidence type="ECO:0000256" key="1">
    <source>
        <dbReference type="ARBA" id="ARBA00010641"/>
    </source>
</evidence>
<dbReference type="InterPro" id="IPR013325">
    <property type="entry name" value="RNA_pol_sigma_r2"/>
</dbReference>
<reference evidence="6" key="1">
    <citation type="submission" date="2022-10" db="EMBL/GenBank/DDBJ databases">
        <authorList>
            <person name="Kim H.S."/>
            <person name="Kim J.-S."/>
            <person name="Suh M.K."/>
            <person name="Eom M.K."/>
            <person name="Lee J.-S."/>
        </authorList>
    </citation>
    <scope>NUCLEOTIDE SEQUENCE</scope>
    <source>
        <strain evidence="6">LIP-5</strain>
    </source>
</reference>
<evidence type="ECO:0000259" key="5">
    <source>
        <dbReference type="Pfam" id="PF08281"/>
    </source>
</evidence>